<dbReference type="PRINTS" id="PR00632">
    <property type="entry name" value="SONICHHOG"/>
</dbReference>
<dbReference type="OrthoDB" id="5539at2759"/>
<dbReference type="GeneID" id="17321398"/>
<dbReference type="SUPFAM" id="SSF51294">
    <property type="entry name" value="Hedgehog/intein (Hint) domain"/>
    <property type="match status" value="1"/>
</dbReference>
<keyword evidence="1" id="KW-0217">Developmental protein</keyword>
<keyword evidence="4" id="KW-1185">Reference proteome</keyword>
<dbReference type="InterPro" id="IPR001767">
    <property type="entry name" value="Hedgehog_Hint"/>
</dbReference>
<proteinExistence type="predicted"/>
<dbReference type="Gramene" id="CDF33865">
    <property type="protein sequence ID" value="CDF33865"/>
    <property type="gene ID" value="CHC_T00002448001"/>
</dbReference>
<dbReference type="InterPro" id="IPR036844">
    <property type="entry name" value="Hint_dom_sf"/>
</dbReference>
<dbReference type="Pfam" id="PF01079">
    <property type="entry name" value="Hint"/>
    <property type="match status" value="1"/>
</dbReference>
<dbReference type="PhylomeDB" id="R7Q8R1"/>
<dbReference type="PANTHER" id="PTHR11889:SF31">
    <property type="entry name" value="PROTEIN HEDGEHOG"/>
    <property type="match status" value="1"/>
</dbReference>
<protein>
    <recommendedName>
        <fullName evidence="2">Hedgehog protein Hint domain-containing protein</fullName>
    </recommendedName>
</protein>
<evidence type="ECO:0000259" key="2">
    <source>
        <dbReference type="Pfam" id="PF01079"/>
    </source>
</evidence>
<evidence type="ECO:0000313" key="4">
    <source>
        <dbReference type="Proteomes" id="UP000012073"/>
    </source>
</evidence>
<evidence type="ECO:0000256" key="1">
    <source>
        <dbReference type="ARBA" id="ARBA00022473"/>
    </source>
</evidence>
<organism evidence="3 4">
    <name type="scientific">Chondrus crispus</name>
    <name type="common">Carrageen Irish moss</name>
    <name type="synonym">Polymorpha crispa</name>
    <dbReference type="NCBI Taxonomy" id="2769"/>
    <lineage>
        <taxon>Eukaryota</taxon>
        <taxon>Rhodophyta</taxon>
        <taxon>Florideophyceae</taxon>
        <taxon>Rhodymeniophycidae</taxon>
        <taxon>Gigartinales</taxon>
        <taxon>Gigartinaceae</taxon>
        <taxon>Chondrus</taxon>
    </lineage>
</organism>
<dbReference type="InterPro" id="IPR001657">
    <property type="entry name" value="Hedgehog"/>
</dbReference>
<dbReference type="RefSeq" id="XP_005713684.1">
    <property type="nucleotide sequence ID" value="XM_005713627.1"/>
</dbReference>
<dbReference type="Gene3D" id="2.170.16.10">
    <property type="entry name" value="Hedgehog/Intein (Hint) domain"/>
    <property type="match status" value="1"/>
</dbReference>
<gene>
    <name evidence="3" type="ORF">CHC_T00002448001</name>
</gene>
<reference evidence="4" key="1">
    <citation type="journal article" date="2013" name="Proc. Natl. Acad. Sci. U.S.A.">
        <title>Genome structure and metabolic features in the red seaweed Chondrus crispus shed light on evolution of the Archaeplastida.</title>
        <authorList>
            <person name="Collen J."/>
            <person name="Porcel B."/>
            <person name="Carre W."/>
            <person name="Ball S.G."/>
            <person name="Chaparro C."/>
            <person name="Tonon T."/>
            <person name="Barbeyron T."/>
            <person name="Michel G."/>
            <person name="Noel B."/>
            <person name="Valentin K."/>
            <person name="Elias M."/>
            <person name="Artiguenave F."/>
            <person name="Arun A."/>
            <person name="Aury J.M."/>
            <person name="Barbosa-Neto J.F."/>
            <person name="Bothwell J.H."/>
            <person name="Bouget F.Y."/>
            <person name="Brillet L."/>
            <person name="Cabello-Hurtado F."/>
            <person name="Capella-Gutierrez S."/>
            <person name="Charrier B."/>
            <person name="Cladiere L."/>
            <person name="Cock J.M."/>
            <person name="Coelho S.M."/>
            <person name="Colleoni C."/>
            <person name="Czjzek M."/>
            <person name="Da Silva C."/>
            <person name="Delage L."/>
            <person name="Denoeud F."/>
            <person name="Deschamps P."/>
            <person name="Dittami S.M."/>
            <person name="Gabaldon T."/>
            <person name="Gachon C.M."/>
            <person name="Groisillier A."/>
            <person name="Herve C."/>
            <person name="Jabbari K."/>
            <person name="Katinka M."/>
            <person name="Kloareg B."/>
            <person name="Kowalczyk N."/>
            <person name="Labadie K."/>
            <person name="Leblanc C."/>
            <person name="Lopez P.J."/>
            <person name="McLachlan D.H."/>
            <person name="Meslet-Cladiere L."/>
            <person name="Moustafa A."/>
            <person name="Nehr Z."/>
            <person name="Nyvall Collen P."/>
            <person name="Panaud O."/>
            <person name="Partensky F."/>
            <person name="Poulain J."/>
            <person name="Rensing S.A."/>
            <person name="Rousvoal S."/>
            <person name="Samson G."/>
            <person name="Symeonidi A."/>
            <person name="Weissenbach J."/>
            <person name="Zambounis A."/>
            <person name="Wincker P."/>
            <person name="Boyen C."/>
        </authorList>
    </citation>
    <scope>NUCLEOTIDE SEQUENCE [LARGE SCALE GENOMIC DNA]</scope>
    <source>
        <strain evidence="4">cv. Stackhouse</strain>
    </source>
</reference>
<evidence type="ECO:0000313" key="3">
    <source>
        <dbReference type="EMBL" id="CDF33865.1"/>
    </source>
</evidence>
<dbReference type="GO" id="GO:0016540">
    <property type="term" value="P:protein autoprocessing"/>
    <property type="evidence" value="ECO:0007669"/>
    <property type="project" value="InterPro"/>
</dbReference>
<dbReference type="PANTHER" id="PTHR11889">
    <property type="entry name" value="HEDGEHOG"/>
    <property type="match status" value="1"/>
</dbReference>
<dbReference type="KEGG" id="ccp:CHC_T00002448001"/>
<sequence length="165" mass="17713">MDQLETGERVRTGDGAFSDVVMWTHRDAGWRGRNYVRVALADGQSLVAAAGHLVYVWRQGREAREVRAVEHVRAGDGMLAVRKGAAGGSAVVRVEAVDRVAAAGLFNPQTLHGDIVVDGVLATCYTKAVDMRVAHALLAPVRCAARILTASAWQLRSADARVARN</sequence>
<dbReference type="GO" id="GO:0007267">
    <property type="term" value="P:cell-cell signaling"/>
    <property type="evidence" value="ECO:0007669"/>
    <property type="project" value="InterPro"/>
</dbReference>
<feature type="domain" description="Hedgehog protein Hint" evidence="2">
    <location>
        <begin position="1"/>
        <end position="150"/>
    </location>
</feature>
<dbReference type="AlphaFoldDB" id="R7Q8R1"/>
<dbReference type="InterPro" id="IPR050387">
    <property type="entry name" value="Hedgehog_Signaling"/>
</dbReference>
<dbReference type="CDD" id="cd00081">
    <property type="entry name" value="Hint"/>
    <property type="match status" value="1"/>
</dbReference>
<dbReference type="STRING" id="2769.R7Q8R1"/>
<dbReference type="Proteomes" id="UP000012073">
    <property type="component" value="Unassembled WGS sequence"/>
</dbReference>
<dbReference type="EMBL" id="HG001660">
    <property type="protein sequence ID" value="CDF33865.1"/>
    <property type="molecule type" value="Genomic_DNA"/>
</dbReference>
<accession>R7Q8R1</accession>
<name>R7Q8R1_CHOCR</name>